<reference evidence="1" key="2">
    <citation type="submission" date="2024-10" db="UniProtKB">
        <authorList>
            <consortium name="EnsemblProtists"/>
        </authorList>
    </citation>
    <scope>IDENTIFICATION</scope>
</reference>
<sequence length="76" mass="8865">MASVPYDKVVCERKTTDDSIKKFFRLTIESTIVATIMAFWWRSSHNAEKEKINRYYATLRAEMAAARAKEEAEDDE</sequence>
<evidence type="ECO:0000313" key="1">
    <source>
        <dbReference type="EnsemblProtists" id="EOD07285"/>
    </source>
</evidence>
<dbReference type="RefSeq" id="XP_005759714.1">
    <property type="nucleotide sequence ID" value="XM_005759657.1"/>
</dbReference>
<dbReference type="AlphaFoldDB" id="A0A0D3I7Q0"/>
<proteinExistence type="predicted"/>
<protein>
    <submittedName>
        <fullName evidence="1">Uncharacterized protein</fullName>
    </submittedName>
</protein>
<reference evidence="2" key="1">
    <citation type="journal article" date="2013" name="Nature">
        <title>Pan genome of the phytoplankton Emiliania underpins its global distribution.</title>
        <authorList>
            <person name="Read B.A."/>
            <person name="Kegel J."/>
            <person name="Klute M.J."/>
            <person name="Kuo A."/>
            <person name="Lefebvre S.C."/>
            <person name="Maumus F."/>
            <person name="Mayer C."/>
            <person name="Miller J."/>
            <person name="Monier A."/>
            <person name="Salamov A."/>
            <person name="Young J."/>
            <person name="Aguilar M."/>
            <person name="Claverie J.M."/>
            <person name="Frickenhaus S."/>
            <person name="Gonzalez K."/>
            <person name="Herman E.K."/>
            <person name="Lin Y.C."/>
            <person name="Napier J."/>
            <person name="Ogata H."/>
            <person name="Sarno A.F."/>
            <person name="Shmutz J."/>
            <person name="Schroeder D."/>
            <person name="de Vargas C."/>
            <person name="Verret F."/>
            <person name="von Dassow P."/>
            <person name="Valentin K."/>
            <person name="Van de Peer Y."/>
            <person name="Wheeler G."/>
            <person name="Dacks J.B."/>
            <person name="Delwiche C.F."/>
            <person name="Dyhrman S.T."/>
            <person name="Glockner G."/>
            <person name="John U."/>
            <person name="Richards T."/>
            <person name="Worden A.Z."/>
            <person name="Zhang X."/>
            <person name="Grigoriev I.V."/>
            <person name="Allen A.E."/>
            <person name="Bidle K."/>
            <person name="Borodovsky M."/>
            <person name="Bowler C."/>
            <person name="Brownlee C."/>
            <person name="Cock J.M."/>
            <person name="Elias M."/>
            <person name="Gladyshev V.N."/>
            <person name="Groth M."/>
            <person name="Guda C."/>
            <person name="Hadaegh A."/>
            <person name="Iglesias-Rodriguez M.D."/>
            <person name="Jenkins J."/>
            <person name="Jones B.M."/>
            <person name="Lawson T."/>
            <person name="Leese F."/>
            <person name="Lindquist E."/>
            <person name="Lobanov A."/>
            <person name="Lomsadze A."/>
            <person name="Malik S.B."/>
            <person name="Marsh M.E."/>
            <person name="Mackinder L."/>
            <person name="Mock T."/>
            <person name="Mueller-Roeber B."/>
            <person name="Pagarete A."/>
            <person name="Parker M."/>
            <person name="Probert I."/>
            <person name="Quesneville H."/>
            <person name="Raines C."/>
            <person name="Rensing S.A."/>
            <person name="Riano-Pachon D.M."/>
            <person name="Richier S."/>
            <person name="Rokitta S."/>
            <person name="Shiraiwa Y."/>
            <person name="Soanes D.M."/>
            <person name="van der Giezen M."/>
            <person name="Wahlund T.M."/>
            <person name="Williams B."/>
            <person name="Wilson W."/>
            <person name="Wolfe G."/>
            <person name="Wurch L.L."/>
        </authorList>
    </citation>
    <scope>NUCLEOTIDE SEQUENCE</scope>
</reference>
<dbReference type="EnsemblProtists" id="EOD07285">
    <property type="protein sequence ID" value="EOD07285"/>
    <property type="gene ID" value="EMIHUDRAFT_350923"/>
</dbReference>
<accession>A0A0D3I7Q0</accession>
<dbReference type="KEGG" id="ehx:EMIHUDRAFT_350923"/>
<evidence type="ECO:0000313" key="2">
    <source>
        <dbReference type="Proteomes" id="UP000013827"/>
    </source>
</evidence>
<name>A0A0D3I7Q0_EMIH1</name>
<dbReference type="Proteomes" id="UP000013827">
    <property type="component" value="Unassembled WGS sequence"/>
</dbReference>
<dbReference type="GeneID" id="17253460"/>
<dbReference type="HOGENOM" id="CLU_2659740_0_0_1"/>
<keyword evidence="2" id="KW-1185">Reference proteome</keyword>
<dbReference type="PaxDb" id="2903-EOD07285"/>
<organism evidence="1 2">
    <name type="scientific">Emiliania huxleyi (strain CCMP1516)</name>
    <dbReference type="NCBI Taxonomy" id="280463"/>
    <lineage>
        <taxon>Eukaryota</taxon>
        <taxon>Haptista</taxon>
        <taxon>Haptophyta</taxon>
        <taxon>Prymnesiophyceae</taxon>
        <taxon>Isochrysidales</taxon>
        <taxon>Noelaerhabdaceae</taxon>
        <taxon>Emiliania</taxon>
    </lineage>
</organism>